<protein>
    <recommendedName>
        <fullName evidence="5">Secreted protein</fullName>
    </recommendedName>
</protein>
<keyword evidence="1" id="KW-1133">Transmembrane helix</keyword>
<evidence type="ECO:0000313" key="3">
    <source>
        <dbReference type="EMBL" id="MEQ2246502.1"/>
    </source>
</evidence>
<evidence type="ECO:0000256" key="2">
    <source>
        <dbReference type="SAM" id="SignalP"/>
    </source>
</evidence>
<accession>A0ABV0URP9</accession>
<keyword evidence="4" id="KW-1185">Reference proteome</keyword>
<reference evidence="3 4" key="1">
    <citation type="submission" date="2021-06" db="EMBL/GenBank/DDBJ databases">
        <authorList>
            <person name="Palmer J.M."/>
        </authorList>
    </citation>
    <scope>NUCLEOTIDE SEQUENCE [LARGE SCALE GENOMIC DNA]</scope>
    <source>
        <strain evidence="4">if_2019</strain>
        <tissue evidence="3">Muscle</tissue>
    </source>
</reference>
<organism evidence="3 4">
    <name type="scientific">Ilyodon furcidens</name>
    <name type="common">goldbreast splitfin</name>
    <dbReference type="NCBI Taxonomy" id="33524"/>
    <lineage>
        <taxon>Eukaryota</taxon>
        <taxon>Metazoa</taxon>
        <taxon>Chordata</taxon>
        <taxon>Craniata</taxon>
        <taxon>Vertebrata</taxon>
        <taxon>Euteleostomi</taxon>
        <taxon>Actinopterygii</taxon>
        <taxon>Neopterygii</taxon>
        <taxon>Teleostei</taxon>
        <taxon>Neoteleostei</taxon>
        <taxon>Acanthomorphata</taxon>
        <taxon>Ovalentaria</taxon>
        <taxon>Atherinomorphae</taxon>
        <taxon>Cyprinodontiformes</taxon>
        <taxon>Goodeidae</taxon>
        <taxon>Ilyodon</taxon>
    </lineage>
</organism>
<evidence type="ECO:0000256" key="1">
    <source>
        <dbReference type="SAM" id="Phobius"/>
    </source>
</evidence>
<keyword evidence="1" id="KW-0472">Membrane</keyword>
<proteinExistence type="predicted"/>
<feature type="signal peptide" evidence="2">
    <location>
        <begin position="1"/>
        <end position="21"/>
    </location>
</feature>
<keyword evidence="1" id="KW-0812">Transmembrane</keyword>
<keyword evidence="2" id="KW-0732">Signal</keyword>
<feature type="chain" id="PRO_5045689959" description="Secreted protein" evidence="2">
    <location>
        <begin position="22"/>
        <end position="107"/>
    </location>
</feature>
<feature type="transmembrane region" description="Helical" evidence="1">
    <location>
        <begin position="39"/>
        <end position="59"/>
    </location>
</feature>
<dbReference type="EMBL" id="JAHRIQ010080826">
    <property type="protein sequence ID" value="MEQ2246502.1"/>
    <property type="molecule type" value="Genomic_DNA"/>
</dbReference>
<dbReference type="Proteomes" id="UP001482620">
    <property type="component" value="Unassembled WGS sequence"/>
</dbReference>
<sequence length="107" mass="11883">MQSISWAVSLFLFHLSFFSLSDLVRWSSARKQPQFPPSALLLWCLMLSPVSPLLGFSVIPQPIQLSLLVIAQYFSHGHRDLLMLFLGLGDADNSHAAGCSRILPSSR</sequence>
<name>A0ABV0URP9_9TELE</name>
<comment type="caution">
    <text evidence="3">The sequence shown here is derived from an EMBL/GenBank/DDBJ whole genome shotgun (WGS) entry which is preliminary data.</text>
</comment>
<gene>
    <name evidence="3" type="ORF">ILYODFUR_039176</name>
</gene>
<evidence type="ECO:0008006" key="5">
    <source>
        <dbReference type="Google" id="ProtNLM"/>
    </source>
</evidence>
<evidence type="ECO:0000313" key="4">
    <source>
        <dbReference type="Proteomes" id="UP001482620"/>
    </source>
</evidence>